<evidence type="ECO:0000313" key="2">
    <source>
        <dbReference type="Proteomes" id="UP001527925"/>
    </source>
</evidence>
<organism evidence="1 2">
    <name type="scientific">Polyrhizophydium stewartii</name>
    <dbReference type="NCBI Taxonomy" id="2732419"/>
    <lineage>
        <taxon>Eukaryota</taxon>
        <taxon>Fungi</taxon>
        <taxon>Fungi incertae sedis</taxon>
        <taxon>Chytridiomycota</taxon>
        <taxon>Chytridiomycota incertae sedis</taxon>
        <taxon>Chytridiomycetes</taxon>
        <taxon>Rhizophydiales</taxon>
        <taxon>Rhizophydiales incertae sedis</taxon>
        <taxon>Polyrhizophydium</taxon>
    </lineage>
</organism>
<sequence length="378" mass="43238">MLHGRRACPQRLGPRRLRLVLLGLAAFAVLATTLAVLLLSPTMRYVYGTVTSVTRPLWDTPERPFRVIPHYYAPHVSWETLCRRHGWAPLGTGDRMPRAVDAILFSVEVDLLEIRIRELYDVVEKFVVLETNSTFTGLPKAFTFEQHRERFAFAADKIVYKKVHVRPLGPKEDPFRLEVDHRVHMGEALKDADVGLARGDWVIMTDVDEIPSWHTVRLMRSCKGIPSPLHLQLRNYIYSFEFFVDMGSWRAKMVRFPTGYAHYRASDVMLADAGWHCSFCFRRIADFVFKMVAFSHADRLTSKAQLDPARIQKIVCEGSDIFDMLPEAWSFRDMVRKWGPVERQSSAVGLPGSLVEHADRFAFLLPGGCMRNESAEAA</sequence>
<dbReference type="Pfam" id="PF04724">
    <property type="entry name" value="Glyco_transf_17"/>
    <property type="match status" value="1"/>
</dbReference>
<reference evidence="1 2" key="1">
    <citation type="submission" date="2023-09" db="EMBL/GenBank/DDBJ databases">
        <title>Pangenome analysis of Batrachochytrium dendrobatidis and related Chytrids.</title>
        <authorList>
            <person name="Yacoub M.N."/>
            <person name="Stajich J.E."/>
            <person name="James T.Y."/>
        </authorList>
    </citation>
    <scope>NUCLEOTIDE SEQUENCE [LARGE SCALE GENOMIC DNA]</scope>
    <source>
        <strain evidence="1 2">JEL0888</strain>
    </source>
</reference>
<dbReference type="PANTHER" id="PTHR12224:SF0">
    <property type="entry name" value="BETA-1,4-MANNOSYL-GLYCOPROTEIN 4-BETA-N-ACETYLGLUCOSAMINYLTRANSFERASE"/>
    <property type="match status" value="1"/>
</dbReference>
<protein>
    <recommendedName>
        <fullName evidence="3">Beta-1,4-mannosyl-glycoprotein beta-1,4-N-acetylglucosaminyltransferase</fullName>
    </recommendedName>
</protein>
<dbReference type="Proteomes" id="UP001527925">
    <property type="component" value="Unassembled WGS sequence"/>
</dbReference>
<proteinExistence type="predicted"/>
<comment type="caution">
    <text evidence="1">The sequence shown here is derived from an EMBL/GenBank/DDBJ whole genome shotgun (WGS) entry which is preliminary data.</text>
</comment>
<evidence type="ECO:0000313" key="1">
    <source>
        <dbReference type="EMBL" id="KAL2918968.1"/>
    </source>
</evidence>
<dbReference type="EMBL" id="JADGIZ020000004">
    <property type="protein sequence ID" value="KAL2918968.1"/>
    <property type="molecule type" value="Genomic_DNA"/>
</dbReference>
<evidence type="ECO:0008006" key="3">
    <source>
        <dbReference type="Google" id="ProtNLM"/>
    </source>
</evidence>
<gene>
    <name evidence="1" type="ORF">HK105_201238</name>
</gene>
<dbReference type="InterPro" id="IPR006813">
    <property type="entry name" value="Glyco_trans_17"/>
</dbReference>
<dbReference type="PANTHER" id="PTHR12224">
    <property type="entry name" value="BETA-1,4-MANNOSYL-GLYCOPROTEIN BETA-1,4-N-ACETYLGLUCOSAMINYL-TRANSFERASE"/>
    <property type="match status" value="1"/>
</dbReference>
<name>A0ABR4NHH0_9FUNG</name>
<accession>A0ABR4NHH0</accession>
<keyword evidence="2" id="KW-1185">Reference proteome</keyword>